<dbReference type="Proteomes" id="UP000887576">
    <property type="component" value="Unplaced"/>
</dbReference>
<proteinExistence type="predicted"/>
<name>A0AC34RQC0_9BILA</name>
<evidence type="ECO:0000313" key="1">
    <source>
        <dbReference type="Proteomes" id="UP000887576"/>
    </source>
</evidence>
<reference evidence="2" key="1">
    <citation type="submission" date="2022-11" db="UniProtKB">
        <authorList>
            <consortium name="WormBaseParasite"/>
        </authorList>
    </citation>
    <scope>IDENTIFICATION</scope>
</reference>
<protein>
    <submittedName>
        <fullName evidence="2">Pre-mRNA 3' end processing protein WDR33</fullName>
    </submittedName>
</protein>
<dbReference type="WBParaSite" id="JU765_v2.g9168.t2">
    <property type="protein sequence ID" value="JU765_v2.g9168.t2"/>
    <property type="gene ID" value="JU765_v2.g9168"/>
</dbReference>
<accession>A0AC34RQC0</accession>
<sequence length="396" mass="44387">MMTELFTYKGHRKEVTALAWHPIHENLFVSGGGDGSVGYWLADPFTELGLYEGAHDQTIWDMSWHPLGHILATGSNDNNTKFWGRNRPGDTLEDLSGMIGTLKETHHQPVTNFNYYNYQVKYAEEDVEKKIPLLPGLGLDKKKMPLLPGLGLDSNMREITTLPESIPGLPVVPDDYATRNVSGTGRKTLIKQPPPKKAQQQFEKTWVKSSTDDMNGGMNYDDGNTNPNYIPLPLQHFQQTNGTTMPSLLGNRPLLPQPRMPIIAPLLSQPLLQPIQPLLASTISSTEGESWRSTSNDTNVTNDVWRNPFTTQFSTFNNQQPFIQTNNQMPGSFFNFDGLPQTNNSMLSPTIPNDQGDSWKTDSSETRQQQMQPLVTTHGLPQLDPRKRRSNADQNG</sequence>
<evidence type="ECO:0000313" key="2">
    <source>
        <dbReference type="WBParaSite" id="JU765_v2.g9168.t2"/>
    </source>
</evidence>
<organism evidence="1 2">
    <name type="scientific">Panagrolaimus sp. JU765</name>
    <dbReference type="NCBI Taxonomy" id="591449"/>
    <lineage>
        <taxon>Eukaryota</taxon>
        <taxon>Metazoa</taxon>
        <taxon>Ecdysozoa</taxon>
        <taxon>Nematoda</taxon>
        <taxon>Chromadorea</taxon>
        <taxon>Rhabditida</taxon>
        <taxon>Tylenchina</taxon>
        <taxon>Panagrolaimomorpha</taxon>
        <taxon>Panagrolaimoidea</taxon>
        <taxon>Panagrolaimidae</taxon>
        <taxon>Panagrolaimus</taxon>
    </lineage>
</organism>